<dbReference type="RefSeq" id="WP_222671060.1">
    <property type="nucleotide sequence ID" value="NZ_JACBCZ010000015.1"/>
</dbReference>
<evidence type="ECO:0000313" key="2">
    <source>
        <dbReference type="EMBL" id="NFU61046.1"/>
    </source>
</evidence>
<accession>A0A9Q4TPP5</accession>
<feature type="domain" description="HTH cro/C1-type" evidence="1">
    <location>
        <begin position="3"/>
        <end position="56"/>
    </location>
</feature>
<dbReference type="PROSITE" id="PS50943">
    <property type="entry name" value="HTH_CROC1"/>
    <property type="match status" value="1"/>
</dbReference>
<dbReference type="Pfam" id="PF01381">
    <property type="entry name" value="HTH_3"/>
    <property type="match status" value="1"/>
</dbReference>
<dbReference type="SUPFAM" id="SSF47413">
    <property type="entry name" value="lambda repressor-like DNA-binding domains"/>
    <property type="match status" value="1"/>
</dbReference>
<name>A0A9Q4TPP5_CLOBO</name>
<gene>
    <name evidence="2" type="ORF">FDF67_12900</name>
</gene>
<dbReference type="Gene3D" id="1.10.260.40">
    <property type="entry name" value="lambda repressor-like DNA-binding domains"/>
    <property type="match status" value="1"/>
</dbReference>
<dbReference type="EMBL" id="SXDK01000035">
    <property type="protein sequence ID" value="NFU61046.1"/>
    <property type="molecule type" value="Genomic_DNA"/>
</dbReference>
<comment type="caution">
    <text evidence="2">The sequence shown here is derived from an EMBL/GenBank/DDBJ whole genome shotgun (WGS) entry which is preliminary data.</text>
</comment>
<dbReference type="Proteomes" id="UP000785180">
    <property type="component" value="Unassembled WGS sequence"/>
</dbReference>
<dbReference type="InterPro" id="IPR010982">
    <property type="entry name" value="Lambda_DNA-bd_dom_sf"/>
</dbReference>
<reference evidence="2" key="1">
    <citation type="submission" date="2019-04" db="EMBL/GenBank/DDBJ databases">
        <title>Genome sequencing of Clostridium botulinum Groups I-IV and Clostridium butyricum.</title>
        <authorList>
            <person name="Brunt J."/>
            <person name="Van Vliet A.H.M."/>
            <person name="Stringer S.C."/>
            <person name="Carter A.T."/>
            <person name="Peck M.W."/>
        </authorList>
    </citation>
    <scope>NUCLEOTIDE SEQUENCE</scope>
    <source>
        <strain evidence="2">7221C</strain>
    </source>
</reference>
<sequence>MSLKDERIKKGLTQEELADKADLLVRTLQRIEQTNSCNVKTAIKLEIALEVPVSEIFKD</sequence>
<proteinExistence type="predicted"/>
<dbReference type="InterPro" id="IPR001387">
    <property type="entry name" value="Cro/C1-type_HTH"/>
</dbReference>
<dbReference type="CDD" id="cd00093">
    <property type="entry name" value="HTH_XRE"/>
    <property type="match status" value="1"/>
</dbReference>
<dbReference type="GO" id="GO:0003677">
    <property type="term" value="F:DNA binding"/>
    <property type="evidence" value="ECO:0007669"/>
    <property type="project" value="InterPro"/>
</dbReference>
<protein>
    <submittedName>
        <fullName evidence="2">Helix-turn-helix transcriptional regulator</fullName>
    </submittedName>
</protein>
<evidence type="ECO:0000259" key="1">
    <source>
        <dbReference type="PROSITE" id="PS50943"/>
    </source>
</evidence>
<dbReference type="AlphaFoldDB" id="A0A9Q4TPP5"/>
<organism evidence="2 3">
    <name type="scientific">Clostridium botulinum</name>
    <dbReference type="NCBI Taxonomy" id="1491"/>
    <lineage>
        <taxon>Bacteria</taxon>
        <taxon>Bacillati</taxon>
        <taxon>Bacillota</taxon>
        <taxon>Clostridia</taxon>
        <taxon>Eubacteriales</taxon>
        <taxon>Clostridiaceae</taxon>
        <taxon>Clostridium</taxon>
    </lineage>
</organism>
<evidence type="ECO:0000313" key="3">
    <source>
        <dbReference type="Proteomes" id="UP000785180"/>
    </source>
</evidence>
<dbReference type="SMART" id="SM00530">
    <property type="entry name" value="HTH_XRE"/>
    <property type="match status" value="1"/>
</dbReference>